<evidence type="ECO:0000313" key="3">
    <source>
        <dbReference type="Proteomes" id="UP000821866"/>
    </source>
</evidence>
<dbReference type="EMBL" id="JABSTU010000008">
    <property type="protein sequence ID" value="KAH8024520.1"/>
    <property type="molecule type" value="Genomic_DNA"/>
</dbReference>
<accession>A0A9J6DRM8</accession>
<evidence type="ECO:0000259" key="1">
    <source>
        <dbReference type="Pfam" id="PF21787"/>
    </source>
</evidence>
<dbReference type="Proteomes" id="UP000821866">
    <property type="component" value="Chromosome 6"/>
</dbReference>
<comment type="caution">
    <text evidence="2">The sequence shown here is derived from an EMBL/GenBank/DDBJ whole genome shotgun (WGS) entry which is preliminary data.</text>
</comment>
<sequence length="206" mass="23151">MSSWRTLSNHKGVLADHGMVVLFQPYTGRWTQILGVFASKGNVQAATLAKIIVECTVLAERAGLYVDSVTCDGASWNRSMWRIFGIHVLFPKSADGCRTNWNYLVNYPAARDGKFYKVLLACDIGGCSHCVRRQTCGNKTDVAFRCITLSEPPCSEWLSAVPRRHCSKQPKNIRVHSLHFRADDCEFDPNLGNGFDVPFRAVICWY</sequence>
<reference evidence="2" key="1">
    <citation type="journal article" date="2020" name="Cell">
        <title>Large-Scale Comparative Analyses of Tick Genomes Elucidate Their Genetic Diversity and Vector Capacities.</title>
        <authorList>
            <consortium name="Tick Genome and Microbiome Consortium (TIGMIC)"/>
            <person name="Jia N."/>
            <person name="Wang J."/>
            <person name="Shi W."/>
            <person name="Du L."/>
            <person name="Sun Y."/>
            <person name="Zhan W."/>
            <person name="Jiang J.F."/>
            <person name="Wang Q."/>
            <person name="Zhang B."/>
            <person name="Ji P."/>
            <person name="Bell-Sakyi L."/>
            <person name="Cui X.M."/>
            <person name="Yuan T.T."/>
            <person name="Jiang B.G."/>
            <person name="Yang W.F."/>
            <person name="Lam T.T."/>
            <person name="Chang Q.C."/>
            <person name="Ding S.J."/>
            <person name="Wang X.J."/>
            <person name="Zhu J.G."/>
            <person name="Ruan X.D."/>
            <person name="Zhao L."/>
            <person name="Wei J.T."/>
            <person name="Ye R.Z."/>
            <person name="Que T.C."/>
            <person name="Du C.H."/>
            <person name="Zhou Y.H."/>
            <person name="Cheng J.X."/>
            <person name="Dai P.F."/>
            <person name="Guo W.B."/>
            <person name="Han X.H."/>
            <person name="Huang E.J."/>
            <person name="Li L.F."/>
            <person name="Wei W."/>
            <person name="Gao Y.C."/>
            <person name="Liu J.Z."/>
            <person name="Shao H.Z."/>
            <person name="Wang X."/>
            <person name="Wang C.C."/>
            <person name="Yang T.C."/>
            <person name="Huo Q.B."/>
            <person name="Li W."/>
            <person name="Chen H.Y."/>
            <person name="Chen S.E."/>
            <person name="Zhou L.G."/>
            <person name="Ni X.B."/>
            <person name="Tian J.H."/>
            <person name="Sheng Y."/>
            <person name="Liu T."/>
            <person name="Pan Y.S."/>
            <person name="Xia L.Y."/>
            <person name="Li J."/>
            <person name="Zhao F."/>
            <person name="Cao W.C."/>
        </authorList>
    </citation>
    <scope>NUCLEOTIDE SEQUENCE</scope>
    <source>
        <strain evidence="2">Rmic-2018</strain>
    </source>
</reference>
<dbReference type="VEuPathDB" id="VectorBase:LOC119161784"/>
<feature type="domain" description="Transposable element P transposase-like RNase H" evidence="1">
    <location>
        <begin position="9"/>
        <end position="85"/>
    </location>
</feature>
<reference evidence="2" key="2">
    <citation type="submission" date="2021-09" db="EMBL/GenBank/DDBJ databases">
        <authorList>
            <person name="Jia N."/>
            <person name="Wang J."/>
            <person name="Shi W."/>
            <person name="Du L."/>
            <person name="Sun Y."/>
            <person name="Zhan W."/>
            <person name="Jiang J."/>
            <person name="Wang Q."/>
            <person name="Zhang B."/>
            <person name="Ji P."/>
            <person name="Sakyi L.B."/>
            <person name="Cui X."/>
            <person name="Yuan T."/>
            <person name="Jiang B."/>
            <person name="Yang W."/>
            <person name="Lam T.T.-Y."/>
            <person name="Chang Q."/>
            <person name="Ding S."/>
            <person name="Wang X."/>
            <person name="Zhu J."/>
            <person name="Ruan X."/>
            <person name="Zhao L."/>
            <person name="Wei J."/>
            <person name="Que T."/>
            <person name="Du C."/>
            <person name="Cheng J."/>
            <person name="Dai P."/>
            <person name="Han X."/>
            <person name="Huang E."/>
            <person name="Gao Y."/>
            <person name="Liu J."/>
            <person name="Shao H."/>
            <person name="Ye R."/>
            <person name="Li L."/>
            <person name="Wei W."/>
            <person name="Wang X."/>
            <person name="Wang C."/>
            <person name="Huo Q."/>
            <person name="Li W."/>
            <person name="Guo W."/>
            <person name="Chen H."/>
            <person name="Chen S."/>
            <person name="Zhou L."/>
            <person name="Zhou L."/>
            <person name="Ni X."/>
            <person name="Tian J."/>
            <person name="Zhou Y."/>
            <person name="Sheng Y."/>
            <person name="Liu T."/>
            <person name="Pan Y."/>
            <person name="Xia L."/>
            <person name="Li J."/>
            <person name="Zhao F."/>
            <person name="Cao W."/>
        </authorList>
    </citation>
    <scope>NUCLEOTIDE SEQUENCE</scope>
    <source>
        <strain evidence="2">Rmic-2018</strain>
        <tissue evidence="2">Larvae</tissue>
    </source>
</reference>
<keyword evidence="3" id="KW-1185">Reference proteome</keyword>
<dbReference type="AlphaFoldDB" id="A0A9J6DRM8"/>
<dbReference type="InterPro" id="IPR048365">
    <property type="entry name" value="TNP-like_RNaseH_N"/>
</dbReference>
<gene>
    <name evidence="2" type="ORF">HPB51_025147</name>
</gene>
<organism evidence="2 3">
    <name type="scientific">Rhipicephalus microplus</name>
    <name type="common">Cattle tick</name>
    <name type="synonym">Boophilus microplus</name>
    <dbReference type="NCBI Taxonomy" id="6941"/>
    <lineage>
        <taxon>Eukaryota</taxon>
        <taxon>Metazoa</taxon>
        <taxon>Ecdysozoa</taxon>
        <taxon>Arthropoda</taxon>
        <taxon>Chelicerata</taxon>
        <taxon>Arachnida</taxon>
        <taxon>Acari</taxon>
        <taxon>Parasitiformes</taxon>
        <taxon>Ixodida</taxon>
        <taxon>Ixodoidea</taxon>
        <taxon>Ixodidae</taxon>
        <taxon>Rhipicephalinae</taxon>
        <taxon>Rhipicephalus</taxon>
        <taxon>Boophilus</taxon>
    </lineage>
</organism>
<evidence type="ECO:0000313" key="2">
    <source>
        <dbReference type="EMBL" id="KAH8024520.1"/>
    </source>
</evidence>
<proteinExistence type="predicted"/>
<protein>
    <recommendedName>
        <fullName evidence="1">Transposable element P transposase-like RNase H domain-containing protein</fullName>
    </recommendedName>
</protein>
<name>A0A9J6DRM8_RHIMP</name>
<dbReference type="Pfam" id="PF21787">
    <property type="entry name" value="TNP-like_RNaseH_N"/>
    <property type="match status" value="1"/>
</dbReference>